<organism evidence="8 9">
    <name type="scientific">Mucilaginibacter terrae</name>
    <dbReference type="NCBI Taxonomy" id="1955052"/>
    <lineage>
        <taxon>Bacteria</taxon>
        <taxon>Pseudomonadati</taxon>
        <taxon>Bacteroidota</taxon>
        <taxon>Sphingobacteriia</taxon>
        <taxon>Sphingobacteriales</taxon>
        <taxon>Sphingobacteriaceae</taxon>
        <taxon>Mucilaginibacter</taxon>
    </lineage>
</organism>
<sequence length="421" mass="45912">MVFKIAALYQLFTNQPLNYSLNLKNRQLLFLRDTLVYTFTTFGGPQAHVAILLREFVEKRGYITESELMELSALSQILPGPSSTQTLIGVAWKVGGLRLALLSFLIWVLPSAAIMCAAAISYKTFASTGKIDSVLHFIKPVAVGIVAYAAVTFAQKFIKSRVSAYLATGSLVATLILQNPYAFPLLILLGGIISSALETQPTEDAIRVKLFSNVNPKKVGYFIGILLFFAALGALINRTSPFSLPIRLFENFYRNGILIFGGGQVLVPLMYTEFVELKHYLTNAEFLSGYALQQAIPGPTFSFTSFVGAITLGNQGYGLTGQIVGSIVAVIGVNLPGLILILFIIPFWEDLKKITRIKNSLSGINAVAVGFMATALILLVAPFGTDWMSYLIMADAFCLLYFTRIKAPVVIIIGIVLGLMF</sequence>
<keyword evidence="3" id="KW-1003">Cell membrane</keyword>
<evidence type="ECO:0000256" key="1">
    <source>
        <dbReference type="ARBA" id="ARBA00004651"/>
    </source>
</evidence>
<keyword evidence="5 7" id="KW-1133">Transmembrane helix</keyword>
<dbReference type="Proteomes" id="UP001258315">
    <property type="component" value="Unassembled WGS sequence"/>
</dbReference>
<keyword evidence="4 7" id="KW-0812">Transmembrane</keyword>
<feature type="transmembrane region" description="Helical" evidence="7">
    <location>
        <begin position="219"/>
        <end position="240"/>
    </location>
</feature>
<evidence type="ECO:0000313" key="9">
    <source>
        <dbReference type="Proteomes" id="UP001258315"/>
    </source>
</evidence>
<comment type="caution">
    <text evidence="8">The sequence shown here is derived from an EMBL/GenBank/DDBJ whole genome shotgun (WGS) entry which is preliminary data.</text>
</comment>
<feature type="transmembrane region" description="Helical" evidence="7">
    <location>
        <begin position="134"/>
        <end position="153"/>
    </location>
</feature>
<name>A0ABU3GSN0_9SPHI</name>
<evidence type="ECO:0000256" key="4">
    <source>
        <dbReference type="ARBA" id="ARBA00022692"/>
    </source>
</evidence>
<feature type="transmembrane region" description="Helical" evidence="7">
    <location>
        <begin position="323"/>
        <end position="348"/>
    </location>
</feature>
<feature type="transmembrane region" description="Helical" evidence="7">
    <location>
        <begin position="360"/>
        <end position="381"/>
    </location>
</feature>
<keyword evidence="9" id="KW-1185">Reference proteome</keyword>
<dbReference type="NCBIfam" id="TIGR00937">
    <property type="entry name" value="2A51"/>
    <property type="match status" value="1"/>
</dbReference>
<dbReference type="PIRSF" id="PIRSF004810">
    <property type="entry name" value="ChrA"/>
    <property type="match status" value="1"/>
</dbReference>
<evidence type="ECO:0000256" key="7">
    <source>
        <dbReference type="SAM" id="Phobius"/>
    </source>
</evidence>
<feature type="transmembrane region" description="Helical" evidence="7">
    <location>
        <begin position="387"/>
        <end position="420"/>
    </location>
</feature>
<gene>
    <name evidence="8" type="ORF">QE417_000747</name>
</gene>
<dbReference type="PANTHER" id="PTHR33567:SF3">
    <property type="entry name" value="CHROMATE ION TRANSPORTER (EUROFUNG)"/>
    <property type="match status" value="1"/>
</dbReference>
<evidence type="ECO:0000256" key="5">
    <source>
        <dbReference type="ARBA" id="ARBA00022989"/>
    </source>
</evidence>
<accession>A0ABU3GSN0</accession>
<evidence type="ECO:0000256" key="2">
    <source>
        <dbReference type="ARBA" id="ARBA00005262"/>
    </source>
</evidence>
<dbReference type="InterPro" id="IPR014047">
    <property type="entry name" value="Chr_Tranpt_l_chain"/>
</dbReference>
<feature type="transmembrane region" description="Helical" evidence="7">
    <location>
        <begin position="165"/>
        <end position="193"/>
    </location>
</feature>
<comment type="subcellular location">
    <subcellularLocation>
        <location evidence="1">Cell membrane</location>
        <topology evidence="1">Multi-pass membrane protein</topology>
    </subcellularLocation>
</comment>
<proteinExistence type="inferred from homology"/>
<dbReference type="PANTHER" id="PTHR33567">
    <property type="entry name" value="CHROMATE ION TRANSPORTER (EUROFUNG)"/>
    <property type="match status" value="1"/>
</dbReference>
<feature type="transmembrane region" description="Helical" evidence="7">
    <location>
        <begin position="99"/>
        <end position="122"/>
    </location>
</feature>
<evidence type="ECO:0000256" key="6">
    <source>
        <dbReference type="ARBA" id="ARBA00023136"/>
    </source>
</evidence>
<evidence type="ECO:0000256" key="3">
    <source>
        <dbReference type="ARBA" id="ARBA00022475"/>
    </source>
</evidence>
<evidence type="ECO:0000313" key="8">
    <source>
        <dbReference type="EMBL" id="MDT3401675.1"/>
    </source>
</evidence>
<protein>
    <submittedName>
        <fullName evidence="8">Chromate transporter</fullName>
    </submittedName>
</protein>
<comment type="similarity">
    <text evidence="2">Belongs to the chromate ion transporter (CHR) (TC 2.A.51) family.</text>
</comment>
<keyword evidence="6 7" id="KW-0472">Membrane</keyword>
<dbReference type="Pfam" id="PF02417">
    <property type="entry name" value="Chromate_transp"/>
    <property type="match status" value="2"/>
</dbReference>
<reference evidence="9" key="1">
    <citation type="submission" date="2023-07" db="EMBL/GenBank/DDBJ databases">
        <title>Functional and genomic diversity of the sorghum phyllosphere microbiome.</title>
        <authorList>
            <person name="Shade A."/>
        </authorList>
    </citation>
    <scope>NUCLEOTIDE SEQUENCE [LARGE SCALE GENOMIC DNA]</scope>
    <source>
        <strain evidence="9">SORGH_AS_0422</strain>
    </source>
</reference>
<dbReference type="EMBL" id="JAVLVU010000001">
    <property type="protein sequence ID" value="MDT3401675.1"/>
    <property type="molecule type" value="Genomic_DNA"/>
</dbReference>
<dbReference type="InterPro" id="IPR003370">
    <property type="entry name" value="Chromate_transpt"/>
</dbReference>
<feature type="transmembrane region" description="Helical" evidence="7">
    <location>
        <begin position="252"/>
        <end position="271"/>
    </location>
</feature>